<evidence type="ECO:0000313" key="1">
    <source>
        <dbReference type="EMBL" id="ARK07509.1"/>
    </source>
</evidence>
<keyword evidence="2" id="KW-1185">Reference proteome</keyword>
<dbReference type="Proteomes" id="UP000223906">
    <property type="component" value="Segment"/>
</dbReference>
<reference evidence="1 2" key="1">
    <citation type="submission" date="2017-02" db="EMBL/GenBank/DDBJ databases">
        <title>The first characterized phage against a member of the ecologically important #sphingomonads reveals high dissimilarity against all other known phages.</title>
        <authorList>
            <person name="Nielsen T.K."/>
            <person name="Carstens A.B."/>
            <person name="Kot W."/>
            <person name="Lametsch R."/>
            <person name="Neve H."/>
            <person name="Hansen L.H."/>
        </authorList>
    </citation>
    <scope>NUCLEOTIDE SEQUENCE [LARGE SCALE GENOMIC DNA]</scope>
</reference>
<sequence>MKKLISALALLLPTTVGAQAVTEWGRPDGWRLFKDATGGCAMTANYPNAKVTIAASNAYPGKAVIAISNPSWHSLQLGEVKAFNVGGYALQGRVIEDITARGVMLAALTDLTALMSSIGSDQPLKISVGTETVAIITRQLNAAHEFSRCANSMGDPFAR</sequence>
<organism evidence="1 2">
    <name type="scientific">Sphingobium phage Lacusarx</name>
    <dbReference type="NCBI Taxonomy" id="1980139"/>
    <lineage>
        <taxon>Viruses</taxon>
        <taxon>Duplodnaviria</taxon>
        <taxon>Heunggongvirae</taxon>
        <taxon>Uroviricota</taxon>
        <taxon>Caudoviricetes</taxon>
        <taxon>Lacusarxvirus</taxon>
        <taxon>Lacusarxvirus lacusarx</taxon>
    </lineage>
</organism>
<name>A0A1W6DX98_9CAUD</name>
<gene>
    <name evidence="1" type="ORF">LAV_00134</name>
</gene>
<accession>A0A1W6DX98</accession>
<evidence type="ECO:0008006" key="3">
    <source>
        <dbReference type="Google" id="ProtNLM"/>
    </source>
</evidence>
<dbReference type="EMBL" id="KY629563">
    <property type="protein sequence ID" value="ARK07509.1"/>
    <property type="molecule type" value="Genomic_DNA"/>
</dbReference>
<evidence type="ECO:0000313" key="2">
    <source>
        <dbReference type="Proteomes" id="UP000223906"/>
    </source>
</evidence>
<protein>
    <recommendedName>
        <fullName evidence="3">Invasion associated locus B (IalB) protein</fullName>
    </recommendedName>
</protein>
<proteinExistence type="predicted"/>